<dbReference type="Proteomes" id="UP001432222">
    <property type="component" value="Chromosome"/>
</dbReference>
<sequence length="78" mass="8866">MAKLLDPLLPVIDGIIHRLHPRSDHGSFGHTGPQRRPAGHWASRYWTWRSSRPSELRRPAATRMQPGDLPPDLQQPTS</sequence>
<dbReference type="EMBL" id="CP108110">
    <property type="protein sequence ID" value="WUQ88600.1"/>
    <property type="molecule type" value="Genomic_DNA"/>
</dbReference>
<proteinExistence type="predicted"/>
<evidence type="ECO:0000256" key="1">
    <source>
        <dbReference type="SAM" id="MobiDB-lite"/>
    </source>
</evidence>
<protein>
    <submittedName>
        <fullName evidence="2">Uncharacterized protein</fullName>
    </submittedName>
</protein>
<dbReference type="RefSeq" id="WP_328952558.1">
    <property type="nucleotide sequence ID" value="NZ_CP108110.1"/>
</dbReference>
<reference evidence="2" key="1">
    <citation type="submission" date="2022-10" db="EMBL/GenBank/DDBJ databases">
        <title>The complete genomes of actinobacterial strains from the NBC collection.</title>
        <authorList>
            <person name="Joergensen T.S."/>
            <person name="Alvarez Arevalo M."/>
            <person name="Sterndorff E.B."/>
            <person name="Faurdal D."/>
            <person name="Vuksanovic O."/>
            <person name="Mourched A.-S."/>
            <person name="Charusanti P."/>
            <person name="Shaw S."/>
            <person name="Blin K."/>
            <person name="Weber T."/>
        </authorList>
    </citation>
    <scope>NUCLEOTIDE SEQUENCE</scope>
    <source>
        <strain evidence="2">NBC_00222</strain>
    </source>
</reference>
<evidence type="ECO:0000313" key="3">
    <source>
        <dbReference type="EMBL" id="WUQ88600.1"/>
    </source>
</evidence>
<feature type="compositionally biased region" description="Low complexity" evidence="1">
    <location>
        <begin position="65"/>
        <end position="78"/>
    </location>
</feature>
<dbReference type="EMBL" id="CP108110">
    <property type="protein sequence ID" value="WUQ81485.1"/>
    <property type="molecule type" value="Genomic_DNA"/>
</dbReference>
<evidence type="ECO:0000313" key="4">
    <source>
        <dbReference type="Proteomes" id="UP001432222"/>
    </source>
</evidence>
<evidence type="ECO:0000313" key="2">
    <source>
        <dbReference type="EMBL" id="WUQ81485.1"/>
    </source>
</evidence>
<organism evidence="2 4">
    <name type="scientific">Kitasatospora purpeofusca</name>
    <dbReference type="NCBI Taxonomy" id="67352"/>
    <lineage>
        <taxon>Bacteria</taxon>
        <taxon>Bacillati</taxon>
        <taxon>Actinomycetota</taxon>
        <taxon>Actinomycetes</taxon>
        <taxon>Kitasatosporales</taxon>
        <taxon>Streptomycetaceae</taxon>
        <taxon>Kitasatospora</taxon>
    </lineage>
</organism>
<feature type="region of interest" description="Disordered" evidence="1">
    <location>
        <begin position="20"/>
        <end position="78"/>
    </location>
</feature>
<name>A0ABZ1TT88_9ACTN</name>
<keyword evidence="4" id="KW-1185">Reference proteome</keyword>
<gene>
    <name evidence="2" type="ORF">OHA16_00005</name>
    <name evidence="3" type="ORF">OHA16_39780</name>
</gene>
<accession>A0ABZ1TT88</accession>